<feature type="compositionally biased region" description="Polar residues" evidence="1">
    <location>
        <begin position="540"/>
        <end position="552"/>
    </location>
</feature>
<dbReference type="Gene3D" id="6.10.140.530">
    <property type="match status" value="3"/>
</dbReference>
<feature type="compositionally biased region" description="Acidic residues" evidence="1">
    <location>
        <begin position="1495"/>
        <end position="1507"/>
    </location>
</feature>
<feature type="compositionally biased region" description="Polar residues" evidence="1">
    <location>
        <begin position="670"/>
        <end position="680"/>
    </location>
</feature>
<feature type="compositionally biased region" description="Polar residues" evidence="1">
    <location>
        <begin position="605"/>
        <end position="617"/>
    </location>
</feature>
<proteinExistence type="predicted"/>
<sequence>MKKLKSEETTIASSTSSSDEEVEAIGRRRESRIGRDFQVDCIPNPTSKPSILPEQYLDLSTKVNGSKAKGENDYSIYELVWDPNAAKRKGVEEFIEMYVPSSHKEFALEALHKRNYNVDGFMEDLEEKTPLDGSDWSFREKTRFQELMRETKHDLQEVAEKMGKSFGNCLVVFYKTMANVQSERSKRSRRKNNDYSSLSDGIGFDLKSPSLLKKSKHYSSRKRRRKSETIASDEEDESQTLLEISDDIVDCSRKIDYTSAKSCEWSLKFDHENETSTRDKKKSQDSTSTMSPSTKQPSSMNDGDSSKCSDTHISNENYTEINDQNDSELTLDKTQEDVNDDVLVTPSTRPSINTIAFKYETNQECLLTVNAAQSPNDNCMKESSGTLKTAEIEAPLSSNQSSMESSEYCNSTDKQTPHVSSIMDTNIKKNLENQPSSIQDNLIEKNGNENAKSDLKTLEFSTAENSENNNDDNAQSHLTNLTQNRIETKSCDDVDPNIKSDMDVHSVGVPDDADDQSDKGKNESVSRRRSPRHLHDDNAQSHLTNLTQNGIETKSCDVVDPDIKSDMDVHSDDVSDDVDDQSDKGKNESVSRRRSPRHLHDDNAQSHLTNLTQNGIETKSCDVVDPDIKSDMDVHSDDVSDDVDDQSDKGKNESVSRRRSPRHLHDDNAQSHLTNLTQNRIETKSCDVVDPDIKSDMDVHSVSVSDDVDDQSDKEENESLSRRRSPRHLHTSKDALFDQINSTDKKTFSTLSKETAITRQQRYPRRSAVEYNLKEDDANRPFRKTRSHVKAGAKEELDEESLPSQKRYPSRSKRKSTDTDQETFGKMKKQNVKHEKSTSSRSRRVSPRKLSATFHSKLKGNERRQFRRNQRQSKLEANDRIHKLSSPSGEHPDENRETRERKRRSVVKAENKDNVQKETKALQKVTTRSEDLARPKTNNTPEFEETFDLRLAELKEFYEKHGHGLVPKVSENKTLSYWVFRLRSLESNTKSRLGTRNRLTPWHRKLLKKYGFEFHAREKAFQFQRERKKEEREIAFDQKFERLVKFKKKHGHCIVPKHYPPDQTLSYWVFKSRQYRVAQETRGAQEMISQEQIKRLDSIGFVWAAKKNPTWLKAERIRIQAQWDESWEKTYKKLLRFKKKYGHTNIPKKWPQDQHLASWCFRQKTLYRMDQDLEDGEVLNMANHRKEKLEKIGFNFHSNKRSPQKDIEIDSGDESCDSFDSSKNIGFSRKLRSNRNGYKKEVGEKKRKINGRMTRTSLSAATPLSNKGASDEEASNQMRINKRKMKNSVNRQKEGLGRKRKSMSQFSTSTGSKNENHNDEEEKLDETLVNPEKRVRMTRNSLSTLAHSPVADADEHSDSNDEESEESEDEDVTENPEKRVRMTRNSLSTLAHSPVADADEHSDSNDEESEESEDEDVTENPEKRVRMTRNSLSTLAHSPVADADEHSDSNNEESEESEDEDVTENPEKRVRMTRNSLSTLAHSPIADADEHSDSNDEESEESEDEDIKENPEKRVRMTRNSLSTLAHSPVADADEHSDSNNEESEESEDEDIKENPEKRVRMTRNSLSTLAHSPVADADEHSDSNDEESEESEDEDVTENPEKRVRMTRNSLSTLAHSPIADADEHSDSNDEESEESEDEDVTENPEKRVRMTRNSLSTLAHSPIADADEHSDSNDEESEESEDEDIKENPEKRVRMTRNSLSTLAYSFFQASKSFLEK</sequence>
<feature type="region of interest" description="Disordered" evidence="1">
    <location>
        <begin position="395"/>
        <end position="418"/>
    </location>
</feature>
<evidence type="ECO:0000313" key="3">
    <source>
        <dbReference type="EMBL" id="GFH57902.1"/>
    </source>
</evidence>
<feature type="compositionally biased region" description="Polar residues" evidence="1">
    <location>
        <begin position="1303"/>
        <end position="1313"/>
    </location>
</feature>
<feature type="region of interest" description="Disordered" evidence="1">
    <location>
        <begin position="273"/>
        <end position="312"/>
    </location>
</feature>
<feature type="region of interest" description="Disordered" evidence="1">
    <location>
        <begin position="1195"/>
        <end position="1699"/>
    </location>
</feature>
<feature type="compositionally biased region" description="Basic and acidic residues" evidence="1">
    <location>
        <begin position="873"/>
        <end position="882"/>
    </location>
</feature>
<feature type="compositionally biased region" description="Polar residues" evidence="1">
    <location>
        <begin position="407"/>
        <end position="418"/>
    </location>
</feature>
<feature type="region of interest" description="Disordered" evidence="1">
    <location>
        <begin position="215"/>
        <end position="239"/>
    </location>
</feature>
<feature type="compositionally biased region" description="Acidic residues" evidence="1">
    <location>
        <begin position="1360"/>
        <end position="1374"/>
    </location>
</feature>
<dbReference type="Proteomes" id="UP001054902">
    <property type="component" value="Unassembled WGS sequence"/>
</dbReference>
<feature type="compositionally biased region" description="Basic and acidic residues" evidence="1">
    <location>
        <begin position="554"/>
        <end position="573"/>
    </location>
</feature>
<feature type="compositionally biased region" description="Polar residues" evidence="1">
    <location>
        <begin position="1253"/>
        <end position="1268"/>
    </location>
</feature>
<accession>A0AAD3HBP7</accession>
<feature type="compositionally biased region" description="Basic residues" evidence="1">
    <location>
        <begin position="215"/>
        <end position="226"/>
    </location>
</feature>
<feature type="compositionally biased region" description="Basic and acidic residues" evidence="1">
    <location>
        <begin position="619"/>
        <end position="638"/>
    </location>
</feature>
<name>A0AAD3HBP7_9STRA</name>
<feature type="compositionally biased region" description="Acidic residues" evidence="1">
    <location>
        <begin position="1675"/>
        <end position="1687"/>
    </location>
</feature>
<protein>
    <recommendedName>
        <fullName evidence="2">Helicase-associated domain-containing protein</fullName>
    </recommendedName>
</protein>
<feature type="compositionally biased region" description="Basic and acidic residues" evidence="1">
    <location>
        <begin position="890"/>
        <end position="900"/>
    </location>
</feature>
<feature type="compositionally biased region" description="Polar residues" evidence="1">
    <location>
        <begin position="748"/>
        <end position="761"/>
    </location>
</feature>
<feature type="domain" description="Helicase-associated" evidence="2">
    <location>
        <begin position="1123"/>
        <end position="1194"/>
    </location>
</feature>
<organism evidence="3 4">
    <name type="scientific">Chaetoceros tenuissimus</name>
    <dbReference type="NCBI Taxonomy" id="426638"/>
    <lineage>
        <taxon>Eukaryota</taxon>
        <taxon>Sar</taxon>
        <taxon>Stramenopiles</taxon>
        <taxon>Ochrophyta</taxon>
        <taxon>Bacillariophyta</taxon>
        <taxon>Coscinodiscophyceae</taxon>
        <taxon>Chaetocerotophycidae</taxon>
        <taxon>Chaetocerotales</taxon>
        <taxon>Chaetocerotaceae</taxon>
        <taxon>Chaetoceros</taxon>
    </lineage>
</organism>
<evidence type="ECO:0000313" key="4">
    <source>
        <dbReference type="Proteomes" id="UP001054902"/>
    </source>
</evidence>
<feature type="compositionally biased region" description="Basic and acidic residues" evidence="1">
    <location>
        <begin position="273"/>
        <end position="284"/>
    </location>
</feature>
<feature type="compositionally biased region" description="Acidic residues" evidence="1">
    <location>
        <begin position="1405"/>
        <end position="1419"/>
    </location>
</feature>
<feature type="compositionally biased region" description="Basic and acidic residues" evidence="1">
    <location>
        <begin position="486"/>
        <end position="504"/>
    </location>
</feature>
<feature type="compositionally biased region" description="Acidic residues" evidence="1">
    <location>
        <begin position="706"/>
        <end position="718"/>
    </location>
</feature>
<dbReference type="EMBL" id="BLLK01000060">
    <property type="protein sequence ID" value="GFH57902.1"/>
    <property type="molecule type" value="Genomic_DNA"/>
</dbReference>
<dbReference type="PANTHER" id="PTHR33418:SF1">
    <property type="entry name" value="HELICASE-ASSOCIATED DOMAIN-CONTAINING PROTEIN"/>
    <property type="match status" value="1"/>
</dbReference>
<gene>
    <name evidence="3" type="ORF">CTEN210_14378</name>
</gene>
<feature type="domain" description="Helicase-associated" evidence="2">
    <location>
        <begin position="1033"/>
        <end position="1101"/>
    </location>
</feature>
<feature type="compositionally biased region" description="Basic and acidic residues" evidence="1">
    <location>
        <begin position="681"/>
        <end position="699"/>
    </location>
</feature>
<evidence type="ECO:0000259" key="2">
    <source>
        <dbReference type="Pfam" id="PF03457"/>
    </source>
</evidence>
<feature type="compositionally biased region" description="Acidic residues" evidence="1">
    <location>
        <begin position="1540"/>
        <end position="1552"/>
    </location>
</feature>
<dbReference type="InterPro" id="IPR005114">
    <property type="entry name" value="Helicase_assoc"/>
</dbReference>
<feature type="compositionally biased region" description="Acidic residues" evidence="1">
    <location>
        <begin position="1450"/>
        <end position="1464"/>
    </location>
</feature>
<dbReference type="PANTHER" id="PTHR33418">
    <property type="entry name" value="HELICASE-ASSOCIATED"/>
    <property type="match status" value="1"/>
</dbReference>
<evidence type="ECO:0000256" key="1">
    <source>
        <dbReference type="SAM" id="MobiDB-lite"/>
    </source>
</evidence>
<feature type="region of interest" description="Disordered" evidence="1">
    <location>
        <begin position="482"/>
        <end position="940"/>
    </location>
</feature>
<feature type="compositionally biased region" description="Basic and acidic residues" evidence="1">
    <location>
        <begin position="646"/>
        <end position="656"/>
    </location>
</feature>
<feature type="compositionally biased region" description="Polar residues" evidence="1">
    <location>
        <begin position="285"/>
        <end position="303"/>
    </location>
</feature>
<feature type="compositionally biased region" description="Basic and acidic residues" evidence="1">
    <location>
        <begin position="516"/>
        <end position="526"/>
    </location>
</feature>
<feature type="compositionally biased region" description="Acidic residues" evidence="1">
    <location>
        <begin position="1585"/>
        <end position="1599"/>
    </location>
</feature>
<feature type="compositionally biased region" description="Basic and acidic residues" evidence="1">
    <location>
        <begin position="581"/>
        <end position="591"/>
    </location>
</feature>
<feature type="region of interest" description="Disordered" evidence="1">
    <location>
        <begin position="1"/>
        <end position="29"/>
    </location>
</feature>
<keyword evidence="4" id="KW-1185">Reference proteome</keyword>
<feature type="compositionally biased region" description="Acidic residues" evidence="1">
    <location>
        <begin position="1630"/>
        <end position="1644"/>
    </location>
</feature>
<reference evidence="3 4" key="1">
    <citation type="journal article" date="2021" name="Sci. Rep.">
        <title>The genome of the diatom Chaetoceros tenuissimus carries an ancient integrated fragment of an extant virus.</title>
        <authorList>
            <person name="Hongo Y."/>
            <person name="Kimura K."/>
            <person name="Takaki Y."/>
            <person name="Yoshida Y."/>
            <person name="Baba S."/>
            <person name="Kobayashi G."/>
            <person name="Nagasaki K."/>
            <person name="Hano T."/>
            <person name="Tomaru Y."/>
        </authorList>
    </citation>
    <scope>NUCLEOTIDE SEQUENCE [LARGE SCALE GENOMIC DNA]</scope>
    <source>
        <strain evidence="3 4">NIES-3715</strain>
    </source>
</reference>
<feature type="compositionally biased region" description="Basic residues" evidence="1">
    <location>
        <begin position="781"/>
        <end position="791"/>
    </location>
</feature>
<feature type="compositionally biased region" description="Low complexity" evidence="1">
    <location>
        <begin position="397"/>
        <end position="406"/>
    </location>
</feature>
<feature type="domain" description="Helicase-associated" evidence="2">
    <location>
        <begin position="944"/>
        <end position="1012"/>
    </location>
</feature>
<dbReference type="Pfam" id="PF03457">
    <property type="entry name" value="HA"/>
    <property type="match status" value="3"/>
</dbReference>
<comment type="caution">
    <text evidence="3">The sequence shown here is derived from an EMBL/GenBank/DDBJ whole genome shotgun (WGS) entry which is preliminary data.</text>
</comment>
<feature type="compositionally biased region" description="Basic and acidic residues" evidence="1">
    <location>
        <begin position="907"/>
        <end position="934"/>
    </location>
</feature>